<feature type="transmembrane region" description="Helical" evidence="8">
    <location>
        <begin position="169"/>
        <end position="191"/>
    </location>
</feature>
<dbReference type="Gene3D" id="1.20.81.30">
    <property type="entry name" value="Type II secretion system (T2SS), domain F"/>
    <property type="match status" value="2"/>
</dbReference>
<evidence type="ECO:0000259" key="9">
    <source>
        <dbReference type="Pfam" id="PF00482"/>
    </source>
</evidence>
<dbReference type="FunFam" id="1.20.81.30:FF:000001">
    <property type="entry name" value="Type II secretion system protein F"/>
    <property type="match status" value="2"/>
</dbReference>
<evidence type="ECO:0000256" key="2">
    <source>
        <dbReference type="ARBA" id="ARBA00005745"/>
    </source>
</evidence>
<feature type="domain" description="Type II secretion system protein GspF" evidence="9">
    <location>
        <begin position="69"/>
        <end position="192"/>
    </location>
</feature>
<dbReference type="Proteomes" id="UP000808388">
    <property type="component" value="Unassembled WGS sequence"/>
</dbReference>
<dbReference type="InterPro" id="IPR018076">
    <property type="entry name" value="T2SS_GspF_dom"/>
</dbReference>
<feature type="domain" description="Type II secretion system protein GspF" evidence="9">
    <location>
        <begin position="273"/>
        <end position="395"/>
    </location>
</feature>
<dbReference type="PANTHER" id="PTHR30012:SF0">
    <property type="entry name" value="TYPE II SECRETION SYSTEM PROTEIN F-RELATED"/>
    <property type="match status" value="1"/>
</dbReference>
<sequence>MLYHFTAIDRAGATIKGERETEDEKTLAKVLRQEGLLLTAAKTGRRSFSPFAIFTMSFGGISLVDKMIFARNVAVMVGAGLSMTRALEALAEQTKKQKLKSIIQDVHESITKGINFSQALGPHQKVFGDFFIHMIEAGEVSGKFEGSLKLLARQMKRDHDLRSKVKSAMMYPAIVASVLVLIGIMMLIFVVPTLTQTFKDLKVTLPPTTQFILWLSSFMQQYALLTGAGFIVFAFLFYRAVKSRAGSWVFDRIILHVPVIGPLVQKMNITRMARTLASLSSAGLSITKSLDITERVLGNSQFKASMRQATIEIEKGKPLAVVFKEYPKLYPPIVVEMVAVGEETGTLARMLVRVALFYEEEVNTTTKNLSSIVEPVMMVIIGVIVGFFAISMIQPLYSSLSQV</sequence>
<keyword evidence="5 8" id="KW-0812">Transmembrane</keyword>
<dbReference type="PRINTS" id="PR00812">
    <property type="entry name" value="BCTERIALGSPF"/>
</dbReference>
<organism evidence="10 11">
    <name type="scientific">Candidatus Sungiibacteriota bacterium</name>
    <dbReference type="NCBI Taxonomy" id="2750080"/>
    <lineage>
        <taxon>Bacteria</taxon>
        <taxon>Candidatus Sungiibacteriota</taxon>
    </lineage>
</organism>
<dbReference type="EMBL" id="JACQCQ010000009">
    <property type="protein sequence ID" value="MBI3627589.1"/>
    <property type="molecule type" value="Genomic_DNA"/>
</dbReference>
<dbReference type="InterPro" id="IPR003004">
    <property type="entry name" value="GspF/PilC"/>
</dbReference>
<feature type="transmembrane region" description="Helical" evidence="8">
    <location>
        <begin position="211"/>
        <end position="238"/>
    </location>
</feature>
<evidence type="ECO:0000256" key="8">
    <source>
        <dbReference type="SAM" id="Phobius"/>
    </source>
</evidence>
<evidence type="ECO:0000256" key="5">
    <source>
        <dbReference type="ARBA" id="ARBA00022692"/>
    </source>
</evidence>
<keyword evidence="7 8" id="KW-0472">Membrane</keyword>
<dbReference type="InterPro" id="IPR042094">
    <property type="entry name" value="T2SS_GspF_sf"/>
</dbReference>
<dbReference type="GO" id="GO:0005886">
    <property type="term" value="C:plasma membrane"/>
    <property type="evidence" value="ECO:0007669"/>
    <property type="project" value="UniProtKB-SubCell"/>
</dbReference>
<keyword evidence="6 8" id="KW-1133">Transmembrane helix</keyword>
<comment type="subcellular location">
    <subcellularLocation>
        <location evidence="1">Cell inner membrane</location>
        <topology evidence="1">Multi-pass membrane protein</topology>
    </subcellularLocation>
</comment>
<protein>
    <submittedName>
        <fullName evidence="10">Type II secretion system F family protein</fullName>
    </submittedName>
</protein>
<comment type="caution">
    <text evidence="10">The sequence shown here is derived from an EMBL/GenBank/DDBJ whole genome shotgun (WGS) entry which is preliminary data.</text>
</comment>
<evidence type="ECO:0000256" key="7">
    <source>
        <dbReference type="ARBA" id="ARBA00023136"/>
    </source>
</evidence>
<accession>A0A9D6LTU5</accession>
<evidence type="ECO:0000256" key="6">
    <source>
        <dbReference type="ARBA" id="ARBA00022989"/>
    </source>
</evidence>
<feature type="transmembrane region" description="Helical" evidence="8">
    <location>
        <begin position="376"/>
        <end position="397"/>
    </location>
</feature>
<evidence type="ECO:0000313" key="11">
    <source>
        <dbReference type="Proteomes" id="UP000808388"/>
    </source>
</evidence>
<keyword evidence="4" id="KW-0997">Cell inner membrane</keyword>
<reference evidence="10" key="1">
    <citation type="submission" date="2020-07" db="EMBL/GenBank/DDBJ databases">
        <title>Huge and variable diversity of episymbiotic CPR bacteria and DPANN archaea in groundwater ecosystems.</title>
        <authorList>
            <person name="He C.Y."/>
            <person name="Keren R."/>
            <person name="Whittaker M."/>
            <person name="Farag I.F."/>
            <person name="Doudna J."/>
            <person name="Cate J.H.D."/>
            <person name="Banfield J.F."/>
        </authorList>
    </citation>
    <scope>NUCLEOTIDE SEQUENCE</scope>
    <source>
        <strain evidence="10">NC_groundwater_972_Pr1_S-0.2um_49_27</strain>
    </source>
</reference>
<dbReference type="Pfam" id="PF00482">
    <property type="entry name" value="T2SSF"/>
    <property type="match status" value="2"/>
</dbReference>
<evidence type="ECO:0000256" key="4">
    <source>
        <dbReference type="ARBA" id="ARBA00022519"/>
    </source>
</evidence>
<evidence type="ECO:0000313" key="10">
    <source>
        <dbReference type="EMBL" id="MBI3627589.1"/>
    </source>
</evidence>
<gene>
    <name evidence="10" type="ORF">HY220_02485</name>
</gene>
<comment type="similarity">
    <text evidence="2">Belongs to the GSP F family.</text>
</comment>
<name>A0A9D6LTU5_9BACT</name>
<proteinExistence type="inferred from homology"/>
<dbReference type="AlphaFoldDB" id="A0A9D6LTU5"/>
<evidence type="ECO:0000256" key="1">
    <source>
        <dbReference type="ARBA" id="ARBA00004429"/>
    </source>
</evidence>
<dbReference type="PANTHER" id="PTHR30012">
    <property type="entry name" value="GENERAL SECRETION PATHWAY PROTEIN"/>
    <property type="match status" value="1"/>
</dbReference>
<evidence type="ECO:0000256" key="3">
    <source>
        <dbReference type="ARBA" id="ARBA00022475"/>
    </source>
</evidence>
<keyword evidence="3" id="KW-1003">Cell membrane</keyword>